<dbReference type="InterPro" id="IPR003593">
    <property type="entry name" value="AAA+_ATPase"/>
</dbReference>
<dbReference type="GO" id="GO:0005524">
    <property type="term" value="F:ATP binding"/>
    <property type="evidence" value="ECO:0007669"/>
    <property type="project" value="UniProtKB-KW"/>
</dbReference>
<evidence type="ECO:0000259" key="4">
    <source>
        <dbReference type="PROSITE" id="PS50893"/>
    </source>
</evidence>
<keyword evidence="3" id="KW-0175">Coiled coil</keyword>
<name>A0A2S6HR63_9FIRM</name>
<comment type="caution">
    <text evidence="5">The sequence shown here is derived from an EMBL/GenBank/DDBJ whole genome shotgun (WGS) entry which is preliminary data.</text>
</comment>
<dbReference type="PANTHER" id="PTHR42855:SF2">
    <property type="entry name" value="DRUG RESISTANCE ABC TRANSPORTER,ATP-BINDING PROTEIN"/>
    <property type="match status" value="1"/>
</dbReference>
<dbReference type="RefSeq" id="WP_104437461.1">
    <property type="nucleotide sequence ID" value="NZ_PTJA01000007.1"/>
</dbReference>
<dbReference type="SUPFAM" id="SSF52540">
    <property type="entry name" value="P-loop containing nucleoside triphosphate hydrolases"/>
    <property type="match status" value="2"/>
</dbReference>
<feature type="domain" description="ABC transporter" evidence="4">
    <location>
        <begin position="300"/>
        <end position="501"/>
    </location>
</feature>
<dbReference type="InterPro" id="IPR051309">
    <property type="entry name" value="ABCF_ATPase"/>
</dbReference>
<dbReference type="Proteomes" id="UP000237749">
    <property type="component" value="Unassembled WGS sequence"/>
</dbReference>
<keyword evidence="1" id="KW-0547">Nucleotide-binding</keyword>
<dbReference type="GO" id="GO:0016887">
    <property type="term" value="F:ATP hydrolysis activity"/>
    <property type="evidence" value="ECO:0007669"/>
    <property type="project" value="InterPro"/>
</dbReference>
<feature type="domain" description="ABC transporter" evidence="4">
    <location>
        <begin position="4"/>
        <end position="213"/>
    </location>
</feature>
<evidence type="ECO:0000256" key="3">
    <source>
        <dbReference type="SAM" id="Coils"/>
    </source>
</evidence>
<dbReference type="InterPro" id="IPR027417">
    <property type="entry name" value="P-loop_NTPase"/>
</dbReference>
<proteinExistence type="predicted"/>
<dbReference type="PANTHER" id="PTHR42855">
    <property type="entry name" value="ABC TRANSPORTER ATP-BINDING SUBUNIT"/>
    <property type="match status" value="1"/>
</dbReference>
<dbReference type="EMBL" id="PTJA01000007">
    <property type="protein sequence ID" value="PPK80124.1"/>
    <property type="molecule type" value="Genomic_DNA"/>
</dbReference>
<dbReference type="OrthoDB" id="1521973at2"/>
<evidence type="ECO:0000256" key="2">
    <source>
        <dbReference type="ARBA" id="ARBA00022840"/>
    </source>
</evidence>
<dbReference type="CDD" id="cd03221">
    <property type="entry name" value="ABCF_EF-3"/>
    <property type="match status" value="1"/>
</dbReference>
<evidence type="ECO:0000313" key="6">
    <source>
        <dbReference type="Proteomes" id="UP000237749"/>
    </source>
</evidence>
<gene>
    <name evidence="5" type="ORF">BXY41_10752</name>
</gene>
<protein>
    <submittedName>
        <fullName evidence="5">Lincosamide and streptogramin A transport system ATP-binding/permease protein</fullName>
    </submittedName>
</protein>
<dbReference type="SMART" id="SM00382">
    <property type="entry name" value="AAA"/>
    <property type="match status" value="2"/>
</dbReference>
<accession>A0A2S6HR63</accession>
<feature type="coiled-coil region" evidence="3">
    <location>
        <begin position="273"/>
        <end position="300"/>
    </location>
</feature>
<dbReference type="InterPro" id="IPR003439">
    <property type="entry name" value="ABC_transporter-like_ATP-bd"/>
</dbReference>
<evidence type="ECO:0000256" key="1">
    <source>
        <dbReference type="ARBA" id="ARBA00022741"/>
    </source>
</evidence>
<organism evidence="5 6">
    <name type="scientific">Lacrimispora xylanisolvens</name>
    <dbReference type="NCBI Taxonomy" id="384636"/>
    <lineage>
        <taxon>Bacteria</taxon>
        <taxon>Bacillati</taxon>
        <taxon>Bacillota</taxon>
        <taxon>Clostridia</taxon>
        <taxon>Lachnospirales</taxon>
        <taxon>Lachnospiraceae</taxon>
        <taxon>Lacrimispora</taxon>
    </lineage>
</organism>
<dbReference type="AlphaFoldDB" id="A0A2S6HR63"/>
<dbReference type="NCBIfam" id="NF000355">
    <property type="entry name" value="ribo_prot_ABC_F"/>
    <property type="match status" value="1"/>
</dbReference>
<keyword evidence="6" id="KW-1185">Reference proteome</keyword>
<sequence>MSLIQVTDLSFTYEGSSDPVFEHATFQLDTDWKLGFTGRNGRGKTTFLNLLMNRMEYTGSIVSSVTFDYFPYEVEDKEAQTLDIINSILGDCPYWEIKRELTKLQVSEDVLYRSYNTLSNGERTKVLLAALFLREGNFLLIDEPTNHLDREGRELVSQYLNSKKGFILVSHDRKFLDDSVDHILSINRADIEVQKGNFSVWYENRQRKDQYEQSENERLKKDIRHLEAAARQSGEWADKVESTKIGKKSMIHEKSIDTRAYVGEKSRRMQMRRKNLERRQNQAIDDKKGLLKNIEEAENLKLYPLKHHSGRLLVLKDIVPFYQGPVCEPVSLSLEQGQRISLQGKNGSGKTTILKLILGNKAAGDPIDYQGTIETASGMKISYVSQDTSFLKGSLTEYGIQCSVEDSLFKALLRKLDFSREQFQKPMESFSEGQKKKVLIARSLCEQAHLYIWDEPLNFIDVYSRIQIENLILKFQPAMLLVEHDEFFTQNVGAEPVTVRSSN</sequence>
<evidence type="ECO:0000313" key="5">
    <source>
        <dbReference type="EMBL" id="PPK80124.1"/>
    </source>
</evidence>
<reference evidence="5 6" key="1">
    <citation type="submission" date="2018-02" db="EMBL/GenBank/DDBJ databases">
        <title>Genomic Encyclopedia of Archaeal and Bacterial Type Strains, Phase II (KMG-II): from individual species to whole genera.</title>
        <authorList>
            <person name="Goeker M."/>
        </authorList>
    </citation>
    <scope>NUCLEOTIDE SEQUENCE [LARGE SCALE GENOMIC DNA]</scope>
    <source>
        <strain evidence="5 6">DSM 3808</strain>
    </source>
</reference>
<dbReference type="PROSITE" id="PS50893">
    <property type="entry name" value="ABC_TRANSPORTER_2"/>
    <property type="match status" value="2"/>
</dbReference>
<dbReference type="Gene3D" id="3.40.50.300">
    <property type="entry name" value="P-loop containing nucleotide triphosphate hydrolases"/>
    <property type="match status" value="2"/>
</dbReference>
<dbReference type="Pfam" id="PF00005">
    <property type="entry name" value="ABC_tran"/>
    <property type="match status" value="2"/>
</dbReference>
<keyword evidence="2 5" id="KW-0067">ATP-binding</keyword>